<evidence type="ECO:0000256" key="5">
    <source>
        <dbReference type="ARBA" id="ARBA00023136"/>
    </source>
</evidence>
<dbReference type="GO" id="GO:0005886">
    <property type="term" value="C:plasma membrane"/>
    <property type="evidence" value="ECO:0007669"/>
    <property type="project" value="TreeGrafter"/>
</dbReference>
<dbReference type="InterPro" id="IPR005829">
    <property type="entry name" value="Sugar_transporter_CS"/>
</dbReference>
<feature type="transmembrane region" description="Helical" evidence="8">
    <location>
        <begin position="281"/>
        <end position="299"/>
    </location>
</feature>
<feature type="region of interest" description="Disordered" evidence="7">
    <location>
        <begin position="1"/>
        <end position="36"/>
    </location>
</feature>
<feature type="transmembrane region" description="Helical" evidence="8">
    <location>
        <begin position="124"/>
        <end position="143"/>
    </location>
</feature>
<dbReference type="EMBL" id="VFLP01000050">
    <property type="protein sequence ID" value="TRX90962.1"/>
    <property type="molecule type" value="Genomic_DNA"/>
</dbReference>
<evidence type="ECO:0000256" key="8">
    <source>
        <dbReference type="SAM" id="Phobius"/>
    </source>
</evidence>
<dbReference type="PRINTS" id="PR01036">
    <property type="entry name" value="TCRTETB"/>
</dbReference>
<evidence type="ECO:0000259" key="9">
    <source>
        <dbReference type="PROSITE" id="PS50850"/>
    </source>
</evidence>
<evidence type="ECO:0000256" key="2">
    <source>
        <dbReference type="ARBA" id="ARBA00022448"/>
    </source>
</evidence>
<keyword evidence="5 8" id="KW-0472">Membrane</keyword>
<evidence type="ECO:0000313" key="11">
    <source>
        <dbReference type="Proteomes" id="UP000319160"/>
    </source>
</evidence>
<keyword evidence="3 8" id="KW-0812">Transmembrane</keyword>
<dbReference type="PANTHER" id="PTHR23501:SF187">
    <property type="entry name" value="MAJOR FACILITATOR SUPERFAMILY (MFS) PROFILE DOMAIN-CONTAINING PROTEIN"/>
    <property type="match status" value="1"/>
</dbReference>
<feature type="transmembrane region" description="Helical" evidence="8">
    <location>
        <begin position="155"/>
        <end position="177"/>
    </location>
</feature>
<keyword evidence="6" id="KW-0325">Glycoprotein</keyword>
<dbReference type="OrthoDB" id="10021397at2759"/>
<proteinExistence type="predicted"/>
<name>A0A553HSN1_9PEZI</name>
<gene>
    <name evidence="10" type="ORF">FHL15_008167</name>
</gene>
<accession>A0A553HSN1</accession>
<dbReference type="InterPro" id="IPR020846">
    <property type="entry name" value="MFS_dom"/>
</dbReference>
<dbReference type="GO" id="GO:0022857">
    <property type="term" value="F:transmembrane transporter activity"/>
    <property type="evidence" value="ECO:0007669"/>
    <property type="project" value="InterPro"/>
</dbReference>
<comment type="caution">
    <text evidence="10">The sequence shown here is derived from an EMBL/GenBank/DDBJ whole genome shotgun (WGS) entry which is preliminary data.</text>
</comment>
<dbReference type="SUPFAM" id="SSF103473">
    <property type="entry name" value="MFS general substrate transporter"/>
    <property type="match status" value="1"/>
</dbReference>
<evidence type="ECO:0000313" key="10">
    <source>
        <dbReference type="EMBL" id="TRX90962.1"/>
    </source>
</evidence>
<dbReference type="PROSITE" id="PS00216">
    <property type="entry name" value="SUGAR_TRANSPORT_1"/>
    <property type="match status" value="1"/>
</dbReference>
<dbReference type="PANTHER" id="PTHR23501">
    <property type="entry name" value="MAJOR FACILITATOR SUPERFAMILY"/>
    <property type="match status" value="1"/>
</dbReference>
<dbReference type="InterPro" id="IPR036259">
    <property type="entry name" value="MFS_trans_sf"/>
</dbReference>
<keyword evidence="4 8" id="KW-1133">Transmembrane helix</keyword>
<keyword evidence="11" id="KW-1185">Reference proteome</keyword>
<feature type="transmembrane region" description="Helical" evidence="8">
    <location>
        <begin position="244"/>
        <end position="269"/>
    </location>
</feature>
<reference evidence="11" key="1">
    <citation type="submission" date="2019-06" db="EMBL/GenBank/DDBJ databases">
        <title>Draft genome sequence of the griseofulvin-producing fungus Xylaria cubensis strain G536.</title>
        <authorList>
            <person name="Mead M.E."/>
            <person name="Raja H.A."/>
            <person name="Steenwyk J.L."/>
            <person name="Knowles S.L."/>
            <person name="Oberlies N.H."/>
            <person name="Rokas A."/>
        </authorList>
    </citation>
    <scope>NUCLEOTIDE SEQUENCE [LARGE SCALE GENOMIC DNA]</scope>
    <source>
        <strain evidence="11">G536</strain>
    </source>
</reference>
<feature type="compositionally biased region" description="Polar residues" evidence="7">
    <location>
        <begin position="1"/>
        <end position="29"/>
    </location>
</feature>
<dbReference type="Gene3D" id="1.20.1250.20">
    <property type="entry name" value="MFS general substrate transporter like domains"/>
    <property type="match status" value="1"/>
</dbReference>
<dbReference type="Pfam" id="PF07690">
    <property type="entry name" value="MFS_1"/>
    <property type="match status" value="1"/>
</dbReference>
<dbReference type="InterPro" id="IPR011701">
    <property type="entry name" value="MFS"/>
</dbReference>
<feature type="transmembrane region" description="Helical" evidence="8">
    <location>
        <begin position="320"/>
        <end position="344"/>
    </location>
</feature>
<evidence type="ECO:0000256" key="3">
    <source>
        <dbReference type="ARBA" id="ARBA00022692"/>
    </source>
</evidence>
<dbReference type="PROSITE" id="PS50850">
    <property type="entry name" value="MFS"/>
    <property type="match status" value="1"/>
</dbReference>
<evidence type="ECO:0000256" key="7">
    <source>
        <dbReference type="SAM" id="MobiDB-lite"/>
    </source>
</evidence>
<evidence type="ECO:0000256" key="6">
    <source>
        <dbReference type="ARBA" id="ARBA00023180"/>
    </source>
</evidence>
<sequence length="576" mass="61464">MQEKATSQNYGTHGSSVVQDGSPAVTSPANEKRGSNEINVEEGVHSSQDSPPMLKFWTTFLSLCLLGISTSLESTIVPTALPTIVQTVGDIGGRYTWVGNAFFIASAVPQPSIGQLADVFGRRWPLIISTALFALGSGIAGGANNADMLIAGRTLQGLGAGGIFVLVDTVVCDLVPLQQRAKYLGLVRVSGAIGVPLGPVVGGALASANWRWCFYLTLVTSGLSLVFLVLFLDLKHEKSSWSVALGRLDYVGTIVFTGSMTALLLGLIMGGNEHPWSSAQVVVPIVIGIVGWAAFHIFESTAICREPMVPGYLFLNRTSAAGYFMAFDGALFIFWVTWFLQLYFQGILGVHPLTAGVYQLAFSLLLVPSGIIAGLVMGKTGKYRPQHLVGFGLLSIGIGLFTLLSKDTPAAAWAWFEIITALGLGVIMTAVLPAIQAALSEADIARSTAVYTFLRSVGGIWGVTIPSIVFNGQVNNYQDRISSTEIRQKLSNGQAYGFASMGGVQKLPDVLQDEVLGVYTDALKTVWQVGLAFALAGFLAALVVKQYDMSRKSESKFGLQERNDQMVDKETDVTLA</sequence>
<feature type="transmembrane region" description="Helical" evidence="8">
    <location>
        <begin position="525"/>
        <end position="544"/>
    </location>
</feature>
<evidence type="ECO:0000256" key="4">
    <source>
        <dbReference type="ARBA" id="ARBA00022989"/>
    </source>
</evidence>
<protein>
    <recommendedName>
        <fullName evidence="9">Major facilitator superfamily (MFS) profile domain-containing protein</fullName>
    </recommendedName>
</protein>
<dbReference type="Proteomes" id="UP000319160">
    <property type="component" value="Unassembled WGS sequence"/>
</dbReference>
<dbReference type="AlphaFoldDB" id="A0A553HSN1"/>
<feature type="domain" description="Major facilitator superfamily (MFS) profile" evidence="9">
    <location>
        <begin position="59"/>
        <end position="548"/>
    </location>
</feature>
<dbReference type="Gene3D" id="1.20.1720.10">
    <property type="entry name" value="Multidrug resistance protein D"/>
    <property type="match status" value="1"/>
</dbReference>
<feature type="transmembrane region" description="Helical" evidence="8">
    <location>
        <begin position="214"/>
        <end position="232"/>
    </location>
</feature>
<feature type="transmembrane region" description="Helical" evidence="8">
    <location>
        <begin position="388"/>
        <end position="406"/>
    </location>
</feature>
<evidence type="ECO:0000256" key="1">
    <source>
        <dbReference type="ARBA" id="ARBA00004141"/>
    </source>
</evidence>
<feature type="transmembrane region" description="Helical" evidence="8">
    <location>
        <begin position="449"/>
        <end position="470"/>
    </location>
</feature>
<organism evidence="10 11">
    <name type="scientific">Xylaria flabelliformis</name>
    <dbReference type="NCBI Taxonomy" id="2512241"/>
    <lineage>
        <taxon>Eukaryota</taxon>
        <taxon>Fungi</taxon>
        <taxon>Dikarya</taxon>
        <taxon>Ascomycota</taxon>
        <taxon>Pezizomycotina</taxon>
        <taxon>Sordariomycetes</taxon>
        <taxon>Xylariomycetidae</taxon>
        <taxon>Xylariales</taxon>
        <taxon>Xylariaceae</taxon>
        <taxon>Xylaria</taxon>
    </lineage>
</organism>
<comment type="subcellular location">
    <subcellularLocation>
        <location evidence="1">Membrane</location>
        <topology evidence="1">Multi-pass membrane protein</topology>
    </subcellularLocation>
</comment>
<feature type="transmembrane region" description="Helical" evidence="8">
    <location>
        <begin position="356"/>
        <end position="376"/>
    </location>
</feature>
<keyword evidence="2" id="KW-0813">Transport</keyword>
<feature type="transmembrane region" description="Helical" evidence="8">
    <location>
        <begin position="412"/>
        <end position="437"/>
    </location>
</feature>
<feature type="transmembrane region" description="Helical" evidence="8">
    <location>
        <begin position="189"/>
        <end position="208"/>
    </location>
</feature>